<gene>
    <name evidence="4" type="ORF">METZ01_LOCUS296020</name>
</gene>
<keyword evidence="2" id="KW-1133">Transmembrane helix</keyword>
<dbReference type="Pfam" id="PF01478">
    <property type="entry name" value="Peptidase_A24"/>
    <property type="match status" value="1"/>
</dbReference>
<dbReference type="AlphaFoldDB" id="A0A382M2R8"/>
<evidence type="ECO:0000256" key="1">
    <source>
        <dbReference type="ARBA" id="ARBA00005801"/>
    </source>
</evidence>
<reference evidence="4" key="1">
    <citation type="submission" date="2018-05" db="EMBL/GenBank/DDBJ databases">
        <authorList>
            <person name="Lanie J.A."/>
            <person name="Ng W.-L."/>
            <person name="Kazmierczak K.M."/>
            <person name="Andrzejewski T.M."/>
            <person name="Davidsen T.M."/>
            <person name="Wayne K.J."/>
            <person name="Tettelin H."/>
            <person name="Glass J.I."/>
            <person name="Rusch D."/>
            <person name="Podicherti R."/>
            <person name="Tsui H.-C.T."/>
            <person name="Winkler M.E."/>
        </authorList>
    </citation>
    <scope>NUCLEOTIDE SEQUENCE</scope>
</reference>
<feature type="transmembrane region" description="Helical" evidence="2">
    <location>
        <begin position="86"/>
        <end position="104"/>
    </location>
</feature>
<dbReference type="GO" id="GO:0006465">
    <property type="term" value="P:signal peptide processing"/>
    <property type="evidence" value="ECO:0007669"/>
    <property type="project" value="TreeGrafter"/>
</dbReference>
<evidence type="ECO:0000256" key="2">
    <source>
        <dbReference type="SAM" id="Phobius"/>
    </source>
</evidence>
<dbReference type="GO" id="GO:0004190">
    <property type="term" value="F:aspartic-type endopeptidase activity"/>
    <property type="evidence" value="ECO:0007669"/>
    <property type="project" value="InterPro"/>
</dbReference>
<name>A0A382M2R8_9ZZZZ</name>
<evidence type="ECO:0000313" key="4">
    <source>
        <dbReference type="EMBL" id="SVC43166.1"/>
    </source>
</evidence>
<dbReference type="GO" id="GO:0005886">
    <property type="term" value="C:plasma membrane"/>
    <property type="evidence" value="ECO:0007669"/>
    <property type="project" value="TreeGrafter"/>
</dbReference>
<comment type="similarity">
    <text evidence="1">Belongs to the peptidase A24 family.</text>
</comment>
<proteinExistence type="inferred from homology"/>
<organism evidence="4">
    <name type="scientific">marine metagenome</name>
    <dbReference type="NCBI Taxonomy" id="408172"/>
    <lineage>
        <taxon>unclassified sequences</taxon>
        <taxon>metagenomes</taxon>
        <taxon>ecological metagenomes</taxon>
    </lineage>
</organism>
<feature type="transmembrane region" description="Helical" evidence="2">
    <location>
        <begin position="192"/>
        <end position="216"/>
    </location>
</feature>
<dbReference type="PANTHER" id="PTHR30487:SF0">
    <property type="entry name" value="PREPILIN LEADER PEPTIDASE_N-METHYLTRANSFERASE-RELATED"/>
    <property type="match status" value="1"/>
</dbReference>
<dbReference type="PANTHER" id="PTHR30487">
    <property type="entry name" value="TYPE 4 PREPILIN-LIKE PROTEINS LEADER PEPTIDE-PROCESSING ENZYME"/>
    <property type="match status" value="1"/>
</dbReference>
<keyword evidence="2" id="KW-0812">Transmembrane</keyword>
<feature type="non-terminal residue" evidence="4">
    <location>
        <position position="1"/>
    </location>
</feature>
<evidence type="ECO:0000259" key="3">
    <source>
        <dbReference type="Pfam" id="PF01478"/>
    </source>
</evidence>
<dbReference type="InterPro" id="IPR000045">
    <property type="entry name" value="Prepilin_IV_endopep_pep"/>
</dbReference>
<sequence length="217" mass="23632">VDIIITISILLLGVLYGRLLKSTVNWLSVDGFQIGEGDFKMELFCVGSWLWASLSLQPMEGTIFALIAGILFAISWIDFNTYQIPLLFIIVGAVAAIFGVLFGMTSLKSAAYGVVVGSIIPLTLIGLTYLITKRQGMGYCDIQLGFILGIWLGPVRMALTLFGASLLSLVVWLVLSAVNGFERDRALPFAPYLAIAGLGTFVGSVYFPSLFHYLIIY</sequence>
<feature type="transmembrane region" description="Helical" evidence="2">
    <location>
        <begin position="144"/>
        <end position="172"/>
    </location>
</feature>
<dbReference type="InterPro" id="IPR050882">
    <property type="entry name" value="Prepilin_peptidase/N-MTase"/>
</dbReference>
<dbReference type="EMBL" id="UINC01090860">
    <property type="protein sequence ID" value="SVC43166.1"/>
    <property type="molecule type" value="Genomic_DNA"/>
</dbReference>
<feature type="domain" description="Prepilin type IV endopeptidase peptidase" evidence="3">
    <location>
        <begin position="66"/>
        <end position="172"/>
    </location>
</feature>
<feature type="transmembrane region" description="Helical" evidence="2">
    <location>
        <begin position="110"/>
        <end position="132"/>
    </location>
</feature>
<feature type="transmembrane region" description="Helical" evidence="2">
    <location>
        <begin position="61"/>
        <end position="79"/>
    </location>
</feature>
<keyword evidence="2" id="KW-0472">Membrane</keyword>
<accession>A0A382M2R8</accession>
<protein>
    <recommendedName>
        <fullName evidence="3">Prepilin type IV endopeptidase peptidase domain-containing protein</fullName>
    </recommendedName>
</protein>